<reference evidence="2" key="1">
    <citation type="submission" date="2018-11" db="EMBL/GenBank/DDBJ databases">
        <authorList>
            <person name="Grassa J C."/>
        </authorList>
    </citation>
    <scope>NUCLEOTIDE SEQUENCE [LARGE SCALE GENOMIC DNA]</scope>
</reference>
<dbReference type="EMBL" id="UZAU01000632">
    <property type="status" value="NOT_ANNOTATED_CDS"/>
    <property type="molecule type" value="Genomic_DNA"/>
</dbReference>
<dbReference type="Pfam" id="PF22936">
    <property type="entry name" value="Pol_BBD"/>
    <property type="match status" value="1"/>
</dbReference>
<accession>A0A803Q4T9</accession>
<name>A0A803Q4T9_CANSA</name>
<dbReference type="Gramene" id="evm.model.07.359">
    <property type="protein sequence ID" value="cds.evm.model.07.359"/>
    <property type="gene ID" value="evm.TU.07.359"/>
</dbReference>
<evidence type="ECO:0000259" key="1">
    <source>
        <dbReference type="Pfam" id="PF22936"/>
    </source>
</evidence>
<evidence type="ECO:0000313" key="3">
    <source>
        <dbReference type="Proteomes" id="UP000596661"/>
    </source>
</evidence>
<dbReference type="AlphaFoldDB" id="A0A803Q4T9"/>
<dbReference type="Proteomes" id="UP000596661">
    <property type="component" value="Chromosome 7"/>
</dbReference>
<keyword evidence="3" id="KW-1185">Reference proteome</keyword>
<proteinExistence type="predicted"/>
<evidence type="ECO:0000313" key="2">
    <source>
        <dbReference type="EnsemblPlants" id="cds.evm.model.07.359"/>
    </source>
</evidence>
<reference evidence="2" key="2">
    <citation type="submission" date="2021-03" db="UniProtKB">
        <authorList>
            <consortium name="EnsemblPlants"/>
        </authorList>
    </citation>
    <scope>IDENTIFICATION</scope>
</reference>
<sequence length="235" mass="26017">MATTRFEVEKFNGSNDFSLWRIKKDFSVHSGISKALNDEAMNLIEDKMKKIEIVAKAHSAILLSLGDEVLRKFSAVEKAVDLWNQLSSIYVKLRRDNNQGKNKNQGEADVADNYESAGVLAASSSELGGKWIMDSGCSFHMTSNENLLSSLTKEHNNKASSIKGIGTIKIKAHVGQITTLHKVIYVSELKINLLSIGMFDKLGYIVDIDDGVMRIRQGSQALMQGKLSNGLYFLD</sequence>
<dbReference type="OMA" id="TEHINVF"/>
<organism evidence="2 3">
    <name type="scientific">Cannabis sativa</name>
    <name type="common">Hemp</name>
    <name type="synonym">Marijuana</name>
    <dbReference type="NCBI Taxonomy" id="3483"/>
    <lineage>
        <taxon>Eukaryota</taxon>
        <taxon>Viridiplantae</taxon>
        <taxon>Streptophyta</taxon>
        <taxon>Embryophyta</taxon>
        <taxon>Tracheophyta</taxon>
        <taxon>Spermatophyta</taxon>
        <taxon>Magnoliopsida</taxon>
        <taxon>eudicotyledons</taxon>
        <taxon>Gunneridae</taxon>
        <taxon>Pentapetalae</taxon>
        <taxon>rosids</taxon>
        <taxon>fabids</taxon>
        <taxon>Rosales</taxon>
        <taxon>Cannabaceae</taxon>
        <taxon>Cannabis</taxon>
    </lineage>
</organism>
<dbReference type="EnsemblPlants" id="evm.model.07.359">
    <property type="protein sequence ID" value="cds.evm.model.07.359"/>
    <property type="gene ID" value="evm.TU.07.359"/>
</dbReference>
<protein>
    <recommendedName>
        <fullName evidence="1">Retrovirus-related Pol polyprotein from transposon TNT 1-94-like beta-barrel domain-containing protein</fullName>
    </recommendedName>
</protein>
<feature type="domain" description="Retrovirus-related Pol polyprotein from transposon TNT 1-94-like beta-barrel" evidence="1">
    <location>
        <begin position="131"/>
        <end position="204"/>
    </location>
</feature>
<dbReference type="InterPro" id="IPR054722">
    <property type="entry name" value="PolX-like_BBD"/>
</dbReference>